<evidence type="ECO:0000313" key="11">
    <source>
        <dbReference type="Proteomes" id="UP000630660"/>
    </source>
</evidence>
<evidence type="ECO:0000256" key="4">
    <source>
        <dbReference type="ARBA" id="ARBA00022801"/>
    </source>
</evidence>
<organism evidence="10 11">
    <name type="scientific">candidate division WOR-3 bacterium</name>
    <dbReference type="NCBI Taxonomy" id="2052148"/>
    <lineage>
        <taxon>Bacteria</taxon>
        <taxon>Bacteria division WOR-3</taxon>
    </lineage>
</organism>
<dbReference type="InterPro" id="IPR011059">
    <property type="entry name" value="Metal-dep_hydrolase_composite"/>
</dbReference>
<keyword evidence="6" id="KW-0862">Zinc</keyword>
<evidence type="ECO:0000256" key="8">
    <source>
        <dbReference type="NCBIfam" id="TIGR01224"/>
    </source>
</evidence>
<dbReference type="PANTHER" id="PTHR42752:SF1">
    <property type="entry name" value="IMIDAZOLONEPROPIONASE-RELATED"/>
    <property type="match status" value="1"/>
</dbReference>
<dbReference type="EC" id="3.5.2.7" evidence="2 8"/>
<dbReference type="GO" id="GO:0046872">
    <property type="term" value="F:metal ion binding"/>
    <property type="evidence" value="ECO:0007669"/>
    <property type="project" value="UniProtKB-KW"/>
</dbReference>
<protein>
    <recommendedName>
        <fullName evidence="2 8">Imidazolonepropionase</fullName>
        <ecNumber evidence="2 8">3.5.2.7</ecNumber>
    </recommendedName>
</protein>
<dbReference type="Proteomes" id="UP000630660">
    <property type="component" value="Unassembled WGS sequence"/>
</dbReference>
<dbReference type="Pfam" id="PF01979">
    <property type="entry name" value="Amidohydro_1"/>
    <property type="match status" value="1"/>
</dbReference>
<keyword evidence="3" id="KW-0479">Metal-binding</keyword>
<dbReference type="EMBL" id="WJKJ01000272">
    <property type="protein sequence ID" value="MBD3365176.1"/>
    <property type="molecule type" value="Genomic_DNA"/>
</dbReference>
<accession>A0A9D5KA25</accession>
<evidence type="ECO:0000256" key="1">
    <source>
        <dbReference type="ARBA" id="ARBA00005023"/>
    </source>
</evidence>
<keyword evidence="4 10" id="KW-0378">Hydrolase</keyword>
<evidence type="ECO:0000256" key="7">
    <source>
        <dbReference type="ARBA" id="ARBA00023004"/>
    </source>
</evidence>
<dbReference type="SUPFAM" id="SSF51338">
    <property type="entry name" value="Composite domain of metallo-dependent hydrolases"/>
    <property type="match status" value="1"/>
</dbReference>
<dbReference type="NCBIfam" id="TIGR01224">
    <property type="entry name" value="hutI"/>
    <property type="match status" value="1"/>
</dbReference>
<evidence type="ECO:0000256" key="3">
    <source>
        <dbReference type="ARBA" id="ARBA00022723"/>
    </source>
</evidence>
<dbReference type="GO" id="GO:0050480">
    <property type="term" value="F:imidazolonepropionase activity"/>
    <property type="evidence" value="ECO:0007669"/>
    <property type="project" value="UniProtKB-UniRule"/>
</dbReference>
<name>A0A9D5KA25_UNCW3</name>
<evidence type="ECO:0000256" key="6">
    <source>
        <dbReference type="ARBA" id="ARBA00022833"/>
    </source>
</evidence>
<evidence type="ECO:0000313" key="10">
    <source>
        <dbReference type="EMBL" id="MBD3365176.1"/>
    </source>
</evidence>
<comment type="caution">
    <text evidence="10">The sequence shown here is derived from an EMBL/GenBank/DDBJ whole genome shotgun (WGS) entry which is preliminary data.</text>
</comment>
<sequence length="280" mass="30513">LSWGTTTVEIKSGYGLSLADELKQLTVIRSLSTEVPQTLIPTFLGAHAIPPDTDREAYVKEIIDLMLPEVAEKDLARFVDVFCDEIAFTNAETRRILTKARELGLGLKLHVDEIADTGGAGLSAELGAVSAEHLVKSNEAGLRAMSQASVVPVLLPATTFFLRETERPNVRLMRQLRMPMAVATDFNPGSSTVFALPFAAVCGTLIDGLSMEEAIRGITINAAKAINMEKEIGSLEEGKQADLVILDINTWEELIYYFLKNPITTVVKKGEVVFAHRGEV</sequence>
<dbReference type="Gene3D" id="3.20.20.140">
    <property type="entry name" value="Metal-dependent hydrolases"/>
    <property type="match status" value="1"/>
</dbReference>
<dbReference type="InterPro" id="IPR032466">
    <property type="entry name" value="Metal_Hydrolase"/>
</dbReference>
<feature type="non-terminal residue" evidence="10">
    <location>
        <position position="1"/>
    </location>
</feature>
<comment type="pathway">
    <text evidence="1">Amino-acid degradation.</text>
</comment>
<dbReference type="GO" id="GO:0005737">
    <property type="term" value="C:cytoplasm"/>
    <property type="evidence" value="ECO:0007669"/>
    <property type="project" value="UniProtKB-UniRule"/>
</dbReference>
<keyword evidence="5" id="KW-0369">Histidine metabolism</keyword>
<evidence type="ECO:0000256" key="5">
    <source>
        <dbReference type="ARBA" id="ARBA00022808"/>
    </source>
</evidence>
<dbReference type="InterPro" id="IPR006680">
    <property type="entry name" value="Amidohydro-rel"/>
</dbReference>
<proteinExistence type="predicted"/>
<dbReference type="PANTHER" id="PTHR42752">
    <property type="entry name" value="IMIDAZOLONEPROPIONASE"/>
    <property type="match status" value="1"/>
</dbReference>
<evidence type="ECO:0000256" key="2">
    <source>
        <dbReference type="ARBA" id="ARBA00012864"/>
    </source>
</evidence>
<keyword evidence="7" id="KW-0408">Iron</keyword>
<dbReference type="Gene3D" id="2.30.40.10">
    <property type="entry name" value="Urease, subunit C, domain 1"/>
    <property type="match status" value="1"/>
</dbReference>
<dbReference type="InterPro" id="IPR005920">
    <property type="entry name" value="HutI"/>
</dbReference>
<dbReference type="SUPFAM" id="SSF51556">
    <property type="entry name" value="Metallo-dependent hydrolases"/>
    <property type="match status" value="1"/>
</dbReference>
<dbReference type="AlphaFoldDB" id="A0A9D5KA25"/>
<feature type="domain" description="Amidohydrolase-related" evidence="9">
    <location>
        <begin position="163"/>
        <end position="273"/>
    </location>
</feature>
<gene>
    <name evidence="10" type="primary">hutI</name>
    <name evidence="10" type="ORF">GF359_08170</name>
</gene>
<dbReference type="GO" id="GO:0019556">
    <property type="term" value="P:L-histidine catabolic process to glutamate and formamide"/>
    <property type="evidence" value="ECO:0007669"/>
    <property type="project" value="UniProtKB-UniRule"/>
</dbReference>
<reference evidence="10" key="1">
    <citation type="submission" date="2019-11" db="EMBL/GenBank/DDBJ databases">
        <title>Microbial mats filling the niche in hypersaline microbial mats.</title>
        <authorList>
            <person name="Wong H.L."/>
            <person name="Macleod F.I."/>
            <person name="White R.A. III"/>
            <person name="Burns B.P."/>
        </authorList>
    </citation>
    <scope>NUCLEOTIDE SEQUENCE</scope>
    <source>
        <strain evidence="10">Bin_327</strain>
    </source>
</reference>
<evidence type="ECO:0000259" key="9">
    <source>
        <dbReference type="Pfam" id="PF01979"/>
    </source>
</evidence>